<proteinExistence type="predicted"/>
<dbReference type="PROSITE" id="PS51829">
    <property type="entry name" value="P_HOMO_B"/>
    <property type="match status" value="1"/>
</dbReference>
<dbReference type="Gene3D" id="2.60.40.10">
    <property type="entry name" value="Immunoglobulins"/>
    <property type="match status" value="3"/>
</dbReference>
<dbReference type="EMBL" id="PYXZ01000002">
    <property type="protein sequence ID" value="PUA81549.1"/>
    <property type="molecule type" value="Genomic_DNA"/>
</dbReference>
<feature type="chain" id="PRO_5015359440" description="P/Homo B domain-containing protein" evidence="3">
    <location>
        <begin position="35"/>
        <end position="1065"/>
    </location>
</feature>
<feature type="domain" description="P/Homo B" evidence="4">
    <location>
        <begin position="29"/>
        <end position="212"/>
    </location>
</feature>
<evidence type="ECO:0000313" key="6">
    <source>
        <dbReference type="Proteomes" id="UP000244867"/>
    </source>
</evidence>
<dbReference type="Gene3D" id="2.60.120.260">
    <property type="entry name" value="Galactose-binding domain-like"/>
    <property type="match status" value="1"/>
</dbReference>
<evidence type="ECO:0000313" key="5">
    <source>
        <dbReference type="EMBL" id="PUA81549.1"/>
    </source>
</evidence>
<keyword evidence="1" id="KW-0645">Protease</keyword>
<sequence>MRILPSSRLRRILVATTLLLPALGTLGLVSPANAAVTTFTNSAPIAIPQFGNGAPYPSTIAVSGLATNVKNVELTLTDIRHEISYDAHVMLVSPTGRNLTVVSDVYWNNQSQARTFTFADGAPALTSGRPGAAPTGRYAPTDLGGPNTFPAPAPAQSGATTFAGAFNGTNPNGTWQLFVYDDIGGGAGNIGSWSLKIDAGIPQVVTFGTTAPNPARVGDTYKPTATSDAGFPVTYSVAASTTNNACRLADDDQTLFFQHSGTCVVAADAAGDVDHDPGRATQTITVVAAQSDLATLAISPLNASTTAGQPVPYSVQGTDSSGNAIPGQQATYSFTPAGGGASTVCPSGACAPVSAGTYTVTASAPGKTGPVTSSTTLTVLADDVAALSITPEDSATTAGTPVQFTVGGIDEFGNALPDQTSASTVVATPVGGGTPVTCASGLCDLTVAGVWSVSASQSGAGAPASDATTLTVAPAALDHVELAGDATTVAGTPVVYTVTAYDRFDNVRQGAATVTATRGATTITCPNGVCAPTTAGTWTVQGTVGGETDSADLEVTAGPLSSLVVSPDVTTVTPGTDVTYTAAGADTYGNSLGDRTATSAFSLQRADGSGSSVPCPDAVCTPGAPGSFRVTATDGSVSGTATLVSALPSVSLELGALPTSTYGDGIPLSATATSPDGAPSGSVQFNLDGSPVGSPVAVNGSGVATAPALTGVHAGTHMVSATFTATPAGAYDTATTTQRFVVAQAPTTTKLAVTSSLTATVASAAGTPGGAVTFAIDGADVATVPLTGGTATWQGDNTGGPDSVVTATYSGAADFLSSAVSTARQDPKVQATLSGTARNGWHNQPVTVTFTCAPGSAPVTCPAPAVIDKEGAGQTVTRTVVAADGGIAVVTSAPVSLDLTAPDARTVGVEAGRVYNGTAPDAACAATDALSGLADCTVVTSGNRPGTLRTTVTATDLAGNTTTAATTYSVRDLWITRSEQVGGAWNVPIGGGRMLQLVDSGFPVVKAKGDLAAKDFRFAGRLDGVGHWTSRVRVPAGVRPGKILKLTIKRDDGSVQRVRIRAVRR</sequence>
<evidence type="ECO:0000256" key="1">
    <source>
        <dbReference type="ARBA" id="ARBA00022670"/>
    </source>
</evidence>
<evidence type="ECO:0000256" key="3">
    <source>
        <dbReference type="SAM" id="SignalP"/>
    </source>
</evidence>
<dbReference type="InterPro" id="IPR008979">
    <property type="entry name" value="Galactose-bd-like_sf"/>
</dbReference>
<dbReference type="GO" id="GO:0005975">
    <property type="term" value="P:carbohydrate metabolic process"/>
    <property type="evidence" value="ECO:0007669"/>
    <property type="project" value="UniProtKB-ARBA"/>
</dbReference>
<evidence type="ECO:0000256" key="2">
    <source>
        <dbReference type="ARBA" id="ARBA00022801"/>
    </source>
</evidence>
<dbReference type="GO" id="GO:0004252">
    <property type="term" value="F:serine-type endopeptidase activity"/>
    <property type="evidence" value="ECO:0007669"/>
    <property type="project" value="InterPro"/>
</dbReference>
<dbReference type="AlphaFoldDB" id="A0A2R7Z062"/>
<dbReference type="GO" id="GO:0006508">
    <property type="term" value="P:proteolysis"/>
    <property type="evidence" value="ECO:0007669"/>
    <property type="project" value="UniProtKB-KW"/>
</dbReference>
<accession>A0A2R7Z062</accession>
<keyword evidence="2" id="KW-0378">Hydrolase</keyword>
<dbReference type="OrthoDB" id="3772832at2"/>
<reference evidence="5 6" key="1">
    <citation type="submission" date="2018-03" db="EMBL/GenBank/DDBJ databases">
        <authorList>
            <person name="Keele B.F."/>
        </authorList>
    </citation>
    <scope>NUCLEOTIDE SEQUENCE [LARGE SCALE GENOMIC DNA]</scope>
    <source>
        <strain evidence="5 6">IB-3</strain>
    </source>
</reference>
<organism evidence="5 6">
    <name type="scientific">Nocardioides currus</name>
    <dbReference type="NCBI Taxonomy" id="2133958"/>
    <lineage>
        <taxon>Bacteria</taxon>
        <taxon>Bacillati</taxon>
        <taxon>Actinomycetota</taxon>
        <taxon>Actinomycetes</taxon>
        <taxon>Propionibacteriales</taxon>
        <taxon>Nocardioidaceae</taxon>
        <taxon>Nocardioides</taxon>
    </lineage>
</organism>
<comment type="caution">
    <text evidence="5">The sequence shown here is derived from an EMBL/GenBank/DDBJ whole genome shotgun (WGS) entry which is preliminary data.</text>
</comment>
<dbReference type="InterPro" id="IPR013783">
    <property type="entry name" value="Ig-like_fold"/>
</dbReference>
<keyword evidence="3" id="KW-0732">Signal</keyword>
<name>A0A2R7Z062_9ACTN</name>
<evidence type="ECO:0000259" key="4">
    <source>
        <dbReference type="PROSITE" id="PS51829"/>
    </source>
</evidence>
<feature type="signal peptide" evidence="3">
    <location>
        <begin position="1"/>
        <end position="34"/>
    </location>
</feature>
<keyword evidence="6" id="KW-1185">Reference proteome</keyword>
<dbReference type="SUPFAM" id="SSF49785">
    <property type="entry name" value="Galactose-binding domain-like"/>
    <property type="match status" value="1"/>
</dbReference>
<dbReference type="InterPro" id="IPR002884">
    <property type="entry name" value="P_dom"/>
</dbReference>
<dbReference type="Proteomes" id="UP000244867">
    <property type="component" value="Unassembled WGS sequence"/>
</dbReference>
<dbReference type="RefSeq" id="WP_108343441.1">
    <property type="nucleotide sequence ID" value="NZ_PYXZ01000002.1"/>
</dbReference>
<gene>
    <name evidence="5" type="ORF">C7S10_05575</name>
</gene>
<protein>
    <recommendedName>
        <fullName evidence="4">P/Homo B domain-containing protein</fullName>
    </recommendedName>
</protein>